<feature type="coiled-coil region" evidence="1">
    <location>
        <begin position="155"/>
        <end position="226"/>
    </location>
</feature>
<accession>A0A150XEV9</accession>
<name>A0A150XEV9_9BACT</name>
<protein>
    <submittedName>
        <fullName evidence="2">Uncharacterized protein</fullName>
    </submittedName>
</protein>
<dbReference type="Proteomes" id="UP000075606">
    <property type="component" value="Unassembled WGS sequence"/>
</dbReference>
<dbReference type="RefSeq" id="WP_068215396.1">
    <property type="nucleotide sequence ID" value="NZ_LRPC01000001.1"/>
</dbReference>
<evidence type="ECO:0000313" key="3">
    <source>
        <dbReference type="Proteomes" id="UP000075606"/>
    </source>
</evidence>
<keyword evidence="1" id="KW-0175">Coiled coil</keyword>
<dbReference type="EMBL" id="LRPC01000001">
    <property type="protein sequence ID" value="KYG77241.1"/>
    <property type="molecule type" value="Genomic_DNA"/>
</dbReference>
<dbReference type="AlphaFoldDB" id="A0A150XEV9"/>
<sequence length="321" mass="36474">MSDQDYRKLDNDLAIKTQSMGVDAAKKYGRIGTSTQETAMGEDALDDAGRKKKDKEFEMLLFLDEIQRLEDEARRHLDQMREIQSKMDTLLDDIDQDIDLAKDQANKITNYLDAMKHKDVDQMTEFMLISGLYEMDELDAMKENGSFLHEYEQFVENAISEYDQILNRLNDGQQKFEQLQADYNNEKTELQAKIELAQAAGNDELASNLQEELDQSTDRFNEQASRLAEQALDINGLGNSEVFRKALGEFREMNKNDPDWAKSIEKSLDTLDQNNLSGDLKISEIYNAASSGIDSNKPEIKEELEVTSVPSVAPNMGGPAW</sequence>
<dbReference type="STRING" id="333140.AWW68_00285"/>
<proteinExistence type="predicted"/>
<keyword evidence="3" id="KW-1185">Reference proteome</keyword>
<evidence type="ECO:0000313" key="2">
    <source>
        <dbReference type="EMBL" id="KYG77241.1"/>
    </source>
</evidence>
<evidence type="ECO:0000256" key="1">
    <source>
        <dbReference type="SAM" id="Coils"/>
    </source>
</evidence>
<comment type="caution">
    <text evidence="2">The sequence shown here is derived from an EMBL/GenBank/DDBJ whole genome shotgun (WGS) entry which is preliminary data.</text>
</comment>
<reference evidence="2 3" key="1">
    <citation type="submission" date="2016-01" db="EMBL/GenBank/DDBJ databases">
        <title>Genome sequencing of Roseivirga spongicola UST030701-084.</title>
        <authorList>
            <person name="Selvaratnam C."/>
            <person name="Thevarajoo S."/>
            <person name="Goh K.M."/>
            <person name="Ee R."/>
            <person name="Chan K.-G."/>
            <person name="Chong C.S."/>
        </authorList>
    </citation>
    <scope>NUCLEOTIDE SEQUENCE [LARGE SCALE GENOMIC DNA]</scope>
    <source>
        <strain evidence="2 3">UST030701-084</strain>
    </source>
</reference>
<gene>
    <name evidence="2" type="ORF">AWW68_00285</name>
</gene>
<feature type="coiled-coil region" evidence="1">
    <location>
        <begin position="63"/>
        <end position="93"/>
    </location>
</feature>
<organism evidence="2 3">
    <name type="scientific">Roseivirga spongicola</name>
    <dbReference type="NCBI Taxonomy" id="333140"/>
    <lineage>
        <taxon>Bacteria</taxon>
        <taxon>Pseudomonadati</taxon>
        <taxon>Bacteroidota</taxon>
        <taxon>Cytophagia</taxon>
        <taxon>Cytophagales</taxon>
        <taxon>Roseivirgaceae</taxon>
        <taxon>Roseivirga</taxon>
    </lineage>
</organism>